<evidence type="ECO:0000256" key="1">
    <source>
        <dbReference type="ARBA" id="ARBA00023125"/>
    </source>
</evidence>
<dbReference type="PANTHER" id="PTHR46797:SF1">
    <property type="entry name" value="METHYLPHOSPHONATE SYNTHASE"/>
    <property type="match status" value="1"/>
</dbReference>
<keyword evidence="1" id="KW-0238">DNA-binding</keyword>
<dbReference type="InterPro" id="IPR043917">
    <property type="entry name" value="DUF5753"/>
</dbReference>
<gene>
    <name evidence="3" type="ORF">ACFFRO_07220</name>
</gene>
<evidence type="ECO:0000313" key="4">
    <source>
        <dbReference type="Proteomes" id="UP001589703"/>
    </source>
</evidence>
<reference evidence="3 4" key="1">
    <citation type="submission" date="2024-09" db="EMBL/GenBank/DDBJ databases">
        <authorList>
            <person name="Sun Q."/>
            <person name="Mori K."/>
        </authorList>
    </citation>
    <scope>NUCLEOTIDE SEQUENCE [LARGE SCALE GENOMIC DNA]</scope>
    <source>
        <strain evidence="3 4">JCM 10918</strain>
    </source>
</reference>
<dbReference type="Gene3D" id="1.10.260.40">
    <property type="entry name" value="lambda repressor-like DNA-binding domains"/>
    <property type="match status" value="1"/>
</dbReference>
<dbReference type="EMBL" id="JBHMAR010000005">
    <property type="protein sequence ID" value="MFB9734924.1"/>
    <property type="molecule type" value="Genomic_DNA"/>
</dbReference>
<name>A0ABV5VAS4_9ACTN</name>
<evidence type="ECO:0000313" key="3">
    <source>
        <dbReference type="EMBL" id="MFB9734924.1"/>
    </source>
</evidence>
<dbReference type="SMART" id="SM00530">
    <property type="entry name" value="HTH_XRE"/>
    <property type="match status" value="1"/>
</dbReference>
<dbReference type="Proteomes" id="UP001589703">
    <property type="component" value="Unassembled WGS sequence"/>
</dbReference>
<dbReference type="InterPro" id="IPR010982">
    <property type="entry name" value="Lambda_DNA-bd_dom_sf"/>
</dbReference>
<dbReference type="PROSITE" id="PS50943">
    <property type="entry name" value="HTH_CROC1"/>
    <property type="match status" value="1"/>
</dbReference>
<proteinExistence type="predicted"/>
<protein>
    <submittedName>
        <fullName evidence="3">Helix-turn-helix domain-containing protein</fullName>
    </submittedName>
</protein>
<accession>A0ABV5VAS4</accession>
<dbReference type="SUPFAM" id="SSF47413">
    <property type="entry name" value="lambda repressor-like DNA-binding domains"/>
    <property type="match status" value="1"/>
</dbReference>
<dbReference type="InterPro" id="IPR050807">
    <property type="entry name" value="TransReg_Diox_bact_type"/>
</dbReference>
<dbReference type="CDD" id="cd00093">
    <property type="entry name" value="HTH_XRE"/>
    <property type="match status" value="1"/>
</dbReference>
<keyword evidence="4" id="KW-1185">Reference proteome</keyword>
<evidence type="ECO:0000259" key="2">
    <source>
        <dbReference type="PROSITE" id="PS50943"/>
    </source>
</evidence>
<dbReference type="Pfam" id="PF13560">
    <property type="entry name" value="HTH_31"/>
    <property type="match status" value="1"/>
</dbReference>
<dbReference type="InterPro" id="IPR001387">
    <property type="entry name" value="Cro/C1-type_HTH"/>
</dbReference>
<organism evidence="3 4">
    <name type="scientific">Streptomyces thermocoprophilus</name>
    <dbReference type="NCBI Taxonomy" id="78356"/>
    <lineage>
        <taxon>Bacteria</taxon>
        <taxon>Bacillati</taxon>
        <taxon>Actinomycetota</taxon>
        <taxon>Actinomycetes</taxon>
        <taxon>Kitasatosporales</taxon>
        <taxon>Streptomycetaceae</taxon>
        <taxon>Streptomyces</taxon>
    </lineage>
</organism>
<feature type="domain" description="HTH cro/C1-type" evidence="2">
    <location>
        <begin position="15"/>
        <end position="69"/>
    </location>
</feature>
<dbReference type="RefSeq" id="WP_385858311.1">
    <property type="nucleotide sequence ID" value="NZ_JBHMAR010000005.1"/>
</dbReference>
<comment type="caution">
    <text evidence="3">The sequence shown here is derived from an EMBL/GenBank/DDBJ whole genome shotgun (WGS) entry which is preliminary data.</text>
</comment>
<dbReference type="PANTHER" id="PTHR46797">
    <property type="entry name" value="HTH-TYPE TRANSCRIPTIONAL REGULATOR"/>
    <property type="match status" value="1"/>
</dbReference>
<sequence length="282" mass="31281">MGAAPLTTDSIGKALRALREASGLTGDAVARRTSMSAGKLSKIENGRTLPTVQDVDLILTALDVSSDAKEQFLATARAEATEATAWGLLRRMGPWKHQNTIKAIESSTALLRLFQGQLIPGLLQTPEYATAVFSLPPVLPEETRARTVAARLERQATLYEDGRSFHFVICEHVLRWLVCEPAVMATQLDRVVSLSRLPNVSIGVVPLTGRMPDFPMTCFSIHDDRLVIVETFHSEITTREPRDVQTYVETFERFAAVALYGDDMRARVESIRDEFLPQQERG</sequence>
<dbReference type="Pfam" id="PF19054">
    <property type="entry name" value="DUF5753"/>
    <property type="match status" value="1"/>
</dbReference>